<evidence type="ECO:0000313" key="1">
    <source>
        <dbReference type="EMBL" id="ETW87297.1"/>
    </source>
</evidence>
<protein>
    <submittedName>
        <fullName evidence="1">Uncharacterized protein</fullName>
    </submittedName>
</protein>
<evidence type="ECO:0000313" key="2">
    <source>
        <dbReference type="Proteomes" id="UP000030671"/>
    </source>
</evidence>
<dbReference type="GeneID" id="20678470"/>
<dbReference type="AlphaFoldDB" id="W4KNB9"/>
<dbReference type="HOGENOM" id="CLU_153333_0_0_1"/>
<dbReference type="EMBL" id="KI925454">
    <property type="protein sequence ID" value="ETW87297.1"/>
    <property type="molecule type" value="Genomic_DNA"/>
</dbReference>
<dbReference type="STRING" id="747525.W4KNB9"/>
<keyword evidence="2" id="KW-1185">Reference proteome</keyword>
<proteinExistence type="predicted"/>
<dbReference type="eggNOG" id="ENOG502SRHP">
    <property type="taxonomic scope" value="Eukaryota"/>
</dbReference>
<dbReference type="OrthoDB" id="3249150at2759"/>
<sequence>MPAITEDYEVLLRFSNDTHDCATVQLSRDYGRNTGAIVLFHPGEVVTLILEAGSTYRYVLKTRSKVASVSARTWRDVQCAVSQLFASAGSQSQAGSMTAVSGVTVDRIWRDYRFSMWDDP</sequence>
<dbReference type="RefSeq" id="XP_009540404.1">
    <property type="nucleotide sequence ID" value="XM_009542109.1"/>
</dbReference>
<dbReference type="InParanoid" id="W4KNB9"/>
<organism evidence="1 2">
    <name type="scientific">Heterobasidion irregulare (strain TC 32-1)</name>
    <dbReference type="NCBI Taxonomy" id="747525"/>
    <lineage>
        <taxon>Eukaryota</taxon>
        <taxon>Fungi</taxon>
        <taxon>Dikarya</taxon>
        <taxon>Basidiomycota</taxon>
        <taxon>Agaricomycotina</taxon>
        <taxon>Agaricomycetes</taxon>
        <taxon>Russulales</taxon>
        <taxon>Bondarzewiaceae</taxon>
        <taxon>Heterobasidion</taxon>
        <taxon>Heterobasidion annosum species complex</taxon>
    </lineage>
</organism>
<accession>W4KNB9</accession>
<dbReference type="KEGG" id="hir:HETIRDRAFT_59346"/>
<reference evidence="1 2" key="1">
    <citation type="journal article" date="2012" name="New Phytol.">
        <title>Insight into trade-off between wood decay and parasitism from the genome of a fungal forest pathogen.</title>
        <authorList>
            <person name="Olson A."/>
            <person name="Aerts A."/>
            <person name="Asiegbu F."/>
            <person name="Belbahri L."/>
            <person name="Bouzid O."/>
            <person name="Broberg A."/>
            <person name="Canback B."/>
            <person name="Coutinho P.M."/>
            <person name="Cullen D."/>
            <person name="Dalman K."/>
            <person name="Deflorio G."/>
            <person name="van Diepen L.T."/>
            <person name="Dunand C."/>
            <person name="Duplessis S."/>
            <person name="Durling M."/>
            <person name="Gonthier P."/>
            <person name="Grimwood J."/>
            <person name="Fossdal C.G."/>
            <person name="Hansson D."/>
            <person name="Henrissat B."/>
            <person name="Hietala A."/>
            <person name="Himmelstrand K."/>
            <person name="Hoffmeister D."/>
            <person name="Hogberg N."/>
            <person name="James T.Y."/>
            <person name="Karlsson M."/>
            <person name="Kohler A."/>
            <person name="Kues U."/>
            <person name="Lee Y.H."/>
            <person name="Lin Y.C."/>
            <person name="Lind M."/>
            <person name="Lindquist E."/>
            <person name="Lombard V."/>
            <person name="Lucas S."/>
            <person name="Lunden K."/>
            <person name="Morin E."/>
            <person name="Murat C."/>
            <person name="Park J."/>
            <person name="Raffaello T."/>
            <person name="Rouze P."/>
            <person name="Salamov A."/>
            <person name="Schmutz J."/>
            <person name="Solheim H."/>
            <person name="Stahlberg J."/>
            <person name="Velez H."/>
            <person name="de Vries R.P."/>
            <person name="Wiebenga A."/>
            <person name="Woodward S."/>
            <person name="Yakovlev I."/>
            <person name="Garbelotto M."/>
            <person name="Martin F."/>
            <person name="Grigoriev I.V."/>
            <person name="Stenlid J."/>
        </authorList>
    </citation>
    <scope>NUCLEOTIDE SEQUENCE [LARGE SCALE GENOMIC DNA]</scope>
    <source>
        <strain evidence="1 2">TC 32-1</strain>
    </source>
</reference>
<gene>
    <name evidence="1" type="ORF">HETIRDRAFT_59346</name>
</gene>
<name>W4KNB9_HETIT</name>
<dbReference type="Proteomes" id="UP000030671">
    <property type="component" value="Unassembled WGS sequence"/>
</dbReference>